<comment type="catalytic activity">
    <reaction evidence="12">
        <text>ssDNA + n NTP = ssDNA/pppN(pN)n-1 hybrid + (n-1) diphosphate.</text>
        <dbReference type="EC" id="2.7.7.101"/>
    </reaction>
</comment>
<comment type="cofactor">
    <cofactor evidence="12 13">
        <name>Zn(2+)</name>
        <dbReference type="ChEBI" id="CHEBI:29105"/>
    </cofactor>
    <text evidence="12 13">Binds 1 zinc ion per monomer.</text>
</comment>
<reference evidence="15 16" key="1">
    <citation type="submission" date="2022-09" db="EMBL/GenBank/DDBJ databases">
        <authorList>
            <person name="Kop L."/>
        </authorList>
    </citation>
    <scope>NUCLEOTIDE SEQUENCE [LARGE SCALE GENOMIC DNA]</scope>
    <source>
        <strain evidence="15 16">347</strain>
    </source>
</reference>
<dbReference type="Gene3D" id="1.10.860.10">
    <property type="entry name" value="DNAb Helicase, Chain A"/>
    <property type="match status" value="1"/>
</dbReference>
<evidence type="ECO:0000256" key="12">
    <source>
        <dbReference type="HAMAP-Rule" id="MF_00974"/>
    </source>
</evidence>
<dbReference type="InterPro" id="IPR050219">
    <property type="entry name" value="DnaG_primase"/>
</dbReference>
<keyword evidence="2 12" id="KW-0639">Primosome</keyword>
<keyword evidence="4 12" id="KW-0548">Nucleotidyltransferase</keyword>
<evidence type="ECO:0000256" key="4">
    <source>
        <dbReference type="ARBA" id="ARBA00022695"/>
    </source>
</evidence>
<dbReference type="Pfam" id="PF10410">
    <property type="entry name" value="DnaB_bind"/>
    <property type="match status" value="1"/>
</dbReference>
<evidence type="ECO:0000313" key="15">
    <source>
        <dbReference type="EMBL" id="CAI2717662.1"/>
    </source>
</evidence>
<evidence type="ECO:0000256" key="13">
    <source>
        <dbReference type="PIRNR" id="PIRNR002811"/>
    </source>
</evidence>
<dbReference type="Pfam" id="PF08275">
    <property type="entry name" value="DNAG_N"/>
    <property type="match status" value="1"/>
</dbReference>
<evidence type="ECO:0000256" key="1">
    <source>
        <dbReference type="ARBA" id="ARBA00022478"/>
    </source>
</evidence>
<evidence type="ECO:0000256" key="5">
    <source>
        <dbReference type="ARBA" id="ARBA00022705"/>
    </source>
</evidence>
<dbReference type="Gene3D" id="3.90.980.10">
    <property type="entry name" value="DNA primase, catalytic core, N-terminal domain"/>
    <property type="match status" value="1"/>
</dbReference>
<dbReference type="Gene3D" id="3.90.580.10">
    <property type="entry name" value="Zinc finger, CHC2-type domain"/>
    <property type="match status" value="1"/>
</dbReference>
<dbReference type="GO" id="GO:0016779">
    <property type="term" value="F:nucleotidyltransferase activity"/>
    <property type="evidence" value="ECO:0007669"/>
    <property type="project" value="UniProtKB-KW"/>
</dbReference>
<dbReference type="CDD" id="cd03364">
    <property type="entry name" value="TOPRIM_DnaG_primases"/>
    <property type="match status" value="1"/>
</dbReference>
<evidence type="ECO:0000256" key="2">
    <source>
        <dbReference type="ARBA" id="ARBA00022515"/>
    </source>
</evidence>
<evidence type="ECO:0000256" key="9">
    <source>
        <dbReference type="ARBA" id="ARBA00022842"/>
    </source>
</evidence>
<dbReference type="Gene3D" id="3.40.1360.10">
    <property type="match status" value="1"/>
</dbReference>
<dbReference type="HAMAP" id="MF_00974">
    <property type="entry name" value="DNA_primase_DnaG"/>
    <property type="match status" value="1"/>
</dbReference>
<dbReference type="EMBL" id="OX336137">
    <property type="protein sequence ID" value="CAI2717662.1"/>
    <property type="molecule type" value="Genomic_DNA"/>
</dbReference>
<keyword evidence="7 12" id="KW-0863">Zinc-finger</keyword>
<dbReference type="PANTHER" id="PTHR30313">
    <property type="entry name" value="DNA PRIMASE"/>
    <property type="match status" value="1"/>
</dbReference>
<keyword evidence="16" id="KW-1185">Reference proteome</keyword>
<protein>
    <recommendedName>
        <fullName evidence="12 13">DNA primase</fullName>
        <ecNumber evidence="12">2.7.7.101</ecNumber>
    </recommendedName>
</protein>
<dbReference type="Pfam" id="PF01807">
    <property type="entry name" value="Zn_ribbon_DnaG"/>
    <property type="match status" value="1"/>
</dbReference>
<dbReference type="InterPro" id="IPR034151">
    <property type="entry name" value="TOPRIM_DnaG_bac"/>
</dbReference>
<dbReference type="PANTHER" id="PTHR30313:SF2">
    <property type="entry name" value="DNA PRIMASE"/>
    <property type="match status" value="1"/>
</dbReference>
<dbReference type="Proteomes" id="UP001157733">
    <property type="component" value="Chromosome"/>
</dbReference>
<dbReference type="Pfam" id="PF13155">
    <property type="entry name" value="Toprim_2"/>
    <property type="match status" value="1"/>
</dbReference>
<keyword evidence="6 12" id="KW-0479">Metal-binding</keyword>
<evidence type="ECO:0000256" key="10">
    <source>
        <dbReference type="ARBA" id="ARBA00023125"/>
    </source>
</evidence>
<sequence length="588" mass="66641">MKQHIPEEIIEDVRRRADIIDVVSDAVHLKKSGKNYKGLCPFHQEKTPSFTASPDKQIYHCFGCGAGGNVFKFLMETEDLSFIEAVKKLANRYQVPLPESALRSSGVPSERETLFHLNTLATEYFAQHLTHPQSGRQARQYLQSRGFDDAVITAYQLGWAPDEWRGLLTHFEKKTKCTPQQLEKYGLIIRNQEKNVVYDRFRGRLIFPIRDTHGQVIGFGGRVLGDGEPKYLNSSETAAYKKGNHLFGLNLARTAIRQHDRVLIVEGYFDQIRAWQAGMQNTVATCGTALTPQQASLLKQYTQNVVLVFDADNAGLAAAARGFEVLKEQGLNVFMVALPEGEDPDSLIQKQGAGALRARVEQAAPYIHFVVQRTLQESPPRTPQDKLELINRLLPLLTKVSNAVERSEYVRYIAETVGVEDRALLDELRKALAENKPRLSPPVREKPATHSPEWYLVHILLADADAAVEIRRQIEPEAFQRPECQKTARFLYALIDAGQPLEVHRLLDHVEDADVKSVLTRVCLAPMDFDNLKRALNDCILEIRKRSIQEQINDLRRQRNAAEQAGETGRSRELHDRVRKMQFSLIPD</sequence>
<feature type="zinc finger region" description="CHC2-type" evidence="12">
    <location>
        <begin position="40"/>
        <end position="64"/>
    </location>
</feature>
<feature type="domain" description="Toprim" evidence="14">
    <location>
        <begin position="260"/>
        <end position="341"/>
    </location>
</feature>
<keyword evidence="10 12" id="KW-0238">DNA-binding</keyword>
<dbReference type="SUPFAM" id="SSF56731">
    <property type="entry name" value="DNA primase core"/>
    <property type="match status" value="1"/>
</dbReference>
<dbReference type="EC" id="2.7.7.101" evidence="12"/>
<dbReference type="SMART" id="SM00493">
    <property type="entry name" value="TOPRIM"/>
    <property type="match status" value="1"/>
</dbReference>
<evidence type="ECO:0000256" key="11">
    <source>
        <dbReference type="ARBA" id="ARBA00023163"/>
    </source>
</evidence>
<evidence type="ECO:0000256" key="8">
    <source>
        <dbReference type="ARBA" id="ARBA00022833"/>
    </source>
</evidence>
<dbReference type="NCBIfam" id="TIGR01391">
    <property type="entry name" value="dnaG"/>
    <property type="match status" value="1"/>
</dbReference>
<dbReference type="InterPro" id="IPR002694">
    <property type="entry name" value="Znf_CHC2"/>
</dbReference>
<dbReference type="SMART" id="SM00400">
    <property type="entry name" value="ZnF_CHCC"/>
    <property type="match status" value="1"/>
</dbReference>
<dbReference type="RefSeq" id="WP_282010586.1">
    <property type="nucleotide sequence ID" value="NZ_OX336137.1"/>
</dbReference>
<name>A0ABM9HC47_9BACT</name>
<comment type="subunit">
    <text evidence="12">Monomer. Interacts with DnaB.</text>
</comment>
<dbReference type="PIRSF" id="PIRSF002811">
    <property type="entry name" value="DnaG"/>
    <property type="match status" value="1"/>
</dbReference>
<keyword evidence="3 12" id="KW-0808">Transferase</keyword>
<dbReference type="PROSITE" id="PS50880">
    <property type="entry name" value="TOPRIM"/>
    <property type="match status" value="1"/>
</dbReference>
<comment type="similarity">
    <text evidence="12 13">Belongs to the DnaG primase family.</text>
</comment>
<evidence type="ECO:0000256" key="3">
    <source>
        <dbReference type="ARBA" id="ARBA00022679"/>
    </source>
</evidence>
<keyword evidence="11 12" id="KW-0804">Transcription</keyword>
<dbReference type="InterPro" id="IPR013264">
    <property type="entry name" value="DNAG_N"/>
</dbReference>
<proteinExistence type="inferred from homology"/>
<evidence type="ECO:0000256" key="6">
    <source>
        <dbReference type="ARBA" id="ARBA00022723"/>
    </source>
</evidence>
<gene>
    <name evidence="12 15" type="primary">dnaG</name>
    <name evidence="15" type="ORF">NSPWAT_0803</name>
</gene>
<dbReference type="InterPro" id="IPR030846">
    <property type="entry name" value="DnaG_bac"/>
</dbReference>
<organism evidence="15 16">
    <name type="scientific">Nitrospina watsonii</name>
    <dbReference type="NCBI Taxonomy" id="1323948"/>
    <lineage>
        <taxon>Bacteria</taxon>
        <taxon>Pseudomonadati</taxon>
        <taxon>Nitrospinota/Tectimicrobiota group</taxon>
        <taxon>Nitrospinota</taxon>
        <taxon>Nitrospinia</taxon>
        <taxon>Nitrospinales</taxon>
        <taxon>Nitrospinaceae</taxon>
        <taxon>Nitrospina</taxon>
    </lineage>
</organism>
<keyword evidence="5 12" id="KW-0235">DNA replication</keyword>
<comment type="domain">
    <text evidence="12">Contains an N-terminal zinc-binding domain, a central core domain that contains the primase activity, and a C-terminal DnaB-binding domain.</text>
</comment>
<dbReference type="InterPro" id="IPR019475">
    <property type="entry name" value="DNA_primase_DnaB-bd"/>
</dbReference>
<dbReference type="SUPFAM" id="SSF57783">
    <property type="entry name" value="Zinc beta-ribbon"/>
    <property type="match status" value="1"/>
</dbReference>
<dbReference type="InterPro" id="IPR006171">
    <property type="entry name" value="TOPRIM_dom"/>
</dbReference>
<accession>A0ABM9HC47</accession>
<dbReference type="InterPro" id="IPR006295">
    <property type="entry name" value="DNA_primase_DnaG"/>
</dbReference>
<evidence type="ECO:0000259" key="14">
    <source>
        <dbReference type="PROSITE" id="PS50880"/>
    </source>
</evidence>
<evidence type="ECO:0000313" key="16">
    <source>
        <dbReference type="Proteomes" id="UP001157733"/>
    </source>
</evidence>
<dbReference type="InterPro" id="IPR037068">
    <property type="entry name" value="DNA_primase_core_N_sf"/>
</dbReference>
<dbReference type="InterPro" id="IPR016136">
    <property type="entry name" value="DNA_helicase_N/primase_C"/>
</dbReference>
<dbReference type="InterPro" id="IPR036977">
    <property type="entry name" value="DNA_primase_Znf_CHC2"/>
</dbReference>
<keyword evidence="8 12" id="KW-0862">Zinc</keyword>
<keyword evidence="9" id="KW-0460">Magnesium</keyword>
<comment type="function">
    <text evidence="12 13">RNA polymerase that catalyzes the synthesis of short RNA molecules used as primers for DNA polymerase during DNA replication.</text>
</comment>
<evidence type="ECO:0000256" key="7">
    <source>
        <dbReference type="ARBA" id="ARBA00022771"/>
    </source>
</evidence>
<keyword evidence="1 12" id="KW-0240">DNA-directed RNA polymerase</keyword>